<sequence>MITEFEQMLEQTNIQHAIVGEGSHGLREILAGLTKTRLSSLAKIYTIPGRSKMSQDELAKAAFERITDPGLLESLLPILDPEEWAVFKAAYAEPFIQDNHMPFGYYHSLLERGLIFTYFHQGKLYLIMPDEVKAAFAAMNTEAFREARRKHALVLKYLLALTNLYGVYTPDKLLDIFNGQNAAEPLSKTELEAYIGQFLQREQKFVLEEESGYLVDSGLAHYGKEGELEALLQQIQGKPHYVPDKDELLKYADDGYFEFTPQLAALKNYVLEHLCDDVNLVDGLVDDIQLGCSMGAPLEELLDEFEKREILIEAAQAKQVIGLLFDVSNHTRIWANCGHTPAELGSEKTMDPQTGGNNPVRVKKVGRNEPCPCGSGLKYKKCCGK</sequence>
<dbReference type="EMBL" id="JAZHPZ010000009">
    <property type="protein sequence ID" value="MEF2967708.1"/>
    <property type="molecule type" value="Genomic_DNA"/>
</dbReference>
<comment type="caution">
    <text evidence="1">The sequence shown here is derived from an EMBL/GenBank/DDBJ whole genome shotgun (WGS) entry which is preliminary data.</text>
</comment>
<dbReference type="Gene3D" id="3.10.450.50">
    <property type="match status" value="1"/>
</dbReference>
<evidence type="ECO:0000313" key="1">
    <source>
        <dbReference type="EMBL" id="MEF2967708.1"/>
    </source>
</evidence>
<protein>
    <submittedName>
        <fullName evidence="1">SEC-C metal-binding domain-containing protein</fullName>
    </submittedName>
</protein>
<dbReference type="InterPro" id="IPR004027">
    <property type="entry name" value="SEC_C_motif"/>
</dbReference>
<evidence type="ECO:0000313" key="2">
    <source>
        <dbReference type="Proteomes" id="UP001306950"/>
    </source>
</evidence>
<dbReference type="RefSeq" id="WP_331847922.1">
    <property type="nucleotide sequence ID" value="NZ_JAZHPZ010000009.1"/>
</dbReference>
<proteinExistence type="predicted"/>
<accession>A0ABU7VWE7</accession>
<gene>
    <name evidence="1" type="ORF">V3851_17905</name>
</gene>
<organism evidence="1 2">
    <name type="scientific">Paenibacillus haidiansis</name>
    <dbReference type="NCBI Taxonomy" id="1574488"/>
    <lineage>
        <taxon>Bacteria</taxon>
        <taxon>Bacillati</taxon>
        <taxon>Bacillota</taxon>
        <taxon>Bacilli</taxon>
        <taxon>Bacillales</taxon>
        <taxon>Paenibacillaceae</taxon>
        <taxon>Paenibacillus</taxon>
    </lineage>
</organism>
<reference evidence="1 2" key="1">
    <citation type="submission" date="2024-02" db="EMBL/GenBank/DDBJ databases">
        <title>A nitrogen-fixing paenibacillus bacterium.</title>
        <authorList>
            <person name="Zhang W.L."/>
            <person name="Chen S.F."/>
        </authorList>
    </citation>
    <scope>NUCLEOTIDE SEQUENCE [LARGE SCALE GENOMIC DNA]</scope>
    <source>
        <strain evidence="1 2">M1</strain>
    </source>
</reference>
<name>A0ABU7VWE7_9BACL</name>
<dbReference type="SUPFAM" id="SSF103642">
    <property type="entry name" value="Sec-C motif"/>
    <property type="match status" value="1"/>
</dbReference>
<keyword evidence="2" id="KW-1185">Reference proteome</keyword>
<dbReference type="Pfam" id="PF02810">
    <property type="entry name" value="SEC-C"/>
    <property type="match status" value="1"/>
</dbReference>
<dbReference type="Proteomes" id="UP001306950">
    <property type="component" value="Unassembled WGS sequence"/>
</dbReference>